<organism evidence="2 3">
    <name type="scientific">Sphingobacterium arenae</name>
    <dbReference type="NCBI Taxonomy" id="1280598"/>
    <lineage>
        <taxon>Bacteria</taxon>
        <taxon>Pseudomonadati</taxon>
        <taxon>Bacteroidota</taxon>
        <taxon>Sphingobacteriia</taxon>
        <taxon>Sphingobacteriales</taxon>
        <taxon>Sphingobacteriaceae</taxon>
        <taxon>Sphingobacterium</taxon>
    </lineage>
</organism>
<accession>A0ABR7Y7C3</accession>
<protein>
    <submittedName>
        <fullName evidence="2">DUF1080 domain-containing protein</fullName>
    </submittedName>
</protein>
<evidence type="ECO:0000313" key="3">
    <source>
        <dbReference type="Proteomes" id="UP000606494"/>
    </source>
</evidence>
<dbReference type="Gene3D" id="2.60.120.560">
    <property type="entry name" value="Exo-inulinase, domain 1"/>
    <property type="match status" value="1"/>
</dbReference>
<evidence type="ECO:0000313" key="2">
    <source>
        <dbReference type="EMBL" id="MBD1427205.1"/>
    </source>
</evidence>
<sequence>MTNSILISSTIFALFSVGIHESPQVVHNIPMTYSIDLQQKGQWIDLLANNSLDAWHQYNGTGVKGWKVEEGVLSTSGKNGDIVTNQEFENFELEIEWKIEKGGNSGIFIYVVEHPDNKYMYQTGPEFQIIDNENYPQKLTEQQKTGSMSDVIAPTRSAMNPAGQWNKTRILSKNGRVQHWLNKKLILEYQMGSDELKEQIATSKFATFPYAKVSKGKIGIQDHGDPVYFKNIRISEIN</sequence>
<keyword evidence="3" id="KW-1185">Reference proteome</keyword>
<name>A0ABR7Y7C3_9SPHI</name>
<dbReference type="EMBL" id="JACNYK010000005">
    <property type="protein sequence ID" value="MBD1427205.1"/>
    <property type="molecule type" value="Genomic_DNA"/>
</dbReference>
<reference evidence="2 3" key="1">
    <citation type="submission" date="2020-08" db="EMBL/GenBank/DDBJ databases">
        <title>Sphingobacterium sp. DN00404 isolated from aquaculture water.</title>
        <authorList>
            <person name="Zhang M."/>
        </authorList>
    </citation>
    <scope>NUCLEOTIDE SEQUENCE [LARGE SCALE GENOMIC DNA]</scope>
    <source>
        <strain evidence="2 3">KCTC 32294</strain>
    </source>
</reference>
<dbReference type="Pfam" id="PF06439">
    <property type="entry name" value="3keto-disac_hyd"/>
    <property type="match status" value="1"/>
</dbReference>
<feature type="domain" description="3-keto-alpha-glucoside-1,2-lyase/3-keto-2-hydroxy-glucal hydratase" evidence="1">
    <location>
        <begin position="43"/>
        <end position="234"/>
    </location>
</feature>
<evidence type="ECO:0000259" key="1">
    <source>
        <dbReference type="Pfam" id="PF06439"/>
    </source>
</evidence>
<comment type="caution">
    <text evidence="2">The sequence shown here is derived from an EMBL/GenBank/DDBJ whole genome shotgun (WGS) entry which is preliminary data.</text>
</comment>
<dbReference type="RefSeq" id="WP_190310349.1">
    <property type="nucleotide sequence ID" value="NZ_JACNYK010000005.1"/>
</dbReference>
<proteinExistence type="predicted"/>
<gene>
    <name evidence="2" type="ORF">H8B17_16610</name>
</gene>
<dbReference type="InterPro" id="IPR010496">
    <property type="entry name" value="AL/BT2_dom"/>
</dbReference>
<dbReference type="Proteomes" id="UP000606494">
    <property type="component" value="Unassembled WGS sequence"/>
</dbReference>